<feature type="transmembrane region" description="Helical" evidence="5">
    <location>
        <begin position="177"/>
        <end position="199"/>
    </location>
</feature>
<feature type="transmembrane region" description="Helical" evidence="5">
    <location>
        <begin position="306"/>
        <end position="324"/>
    </location>
</feature>
<dbReference type="PANTHER" id="PTHR23501:SF154">
    <property type="entry name" value="MULTIDRUG-EFFLUX TRANSPORTER RV1634-RELATED"/>
    <property type="match status" value="1"/>
</dbReference>
<reference evidence="7 8" key="1">
    <citation type="submission" date="2023-07" db="EMBL/GenBank/DDBJ databases">
        <title>Comparative genomics of wheat-associated soil bacteria to identify genetic determinants of phenazine resistance.</title>
        <authorList>
            <person name="Mouncey N."/>
        </authorList>
    </citation>
    <scope>NUCLEOTIDE SEQUENCE [LARGE SCALE GENOMIC DNA]</scope>
    <source>
        <strain evidence="7 8">W4I9-1</strain>
    </source>
</reference>
<proteinExistence type="predicted"/>
<dbReference type="GO" id="GO:0022857">
    <property type="term" value="F:transmembrane transporter activity"/>
    <property type="evidence" value="ECO:0007669"/>
    <property type="project" value="InterPro"/>
</dbReference>
<evidence type="ECO:0000256" key="3">
    <source>
        <dbReference type="ARBA" id="ARBA00022989"/>
    </source>
</evidence>
<keyword evidence="8" id="KW-1185">Reference proteome</keyword>
<gene>
    <name evidence="7" type="ORF">QFZ53_000637</name>
</gene>
<organism evidence="7 8">
    <name type="scientific">Microbacterium natoriense</name>
    <dbReference type="NCBI Taxonomy" id="284570"/>
    <lineage>
        <taxon>Bacteria</taxon>
        <taxon>Bacillati</taxon>
        <taxon>Actinomycetota</taxon>
        <taxon>Actinomycetes</taxon>
        <taxon>Micrococcales</taxon>
        <taxon>Microbacteriaceae</taxon>
        <taxon>Microbacterium</taxon>
    </lineage>
</organism>
<sequence length="471" mass="47634">MTIDTGEVRTATASAPGIMSGTYLWITIGACALVFLGAFESLAVTTVMPVVSADLGGERLYALAFAGPLATGVIGMVAAGNWADRRGPVEPLYTAVAVFVAGLLVAGLAPSMEILVAGRFAQGLGSGALTVALYVVVARVYPRDLHPAIFAGFAAAWVVPSLIGPTVAGMVTELWSWHWVFLGVVALVLVALLMVVPALKNLARDGGDRSIPWSLGLLGWSVLAAVAVLALDLLGDVPGAGPVLAVAAVIVALIAVRPLLPKGSLAARRGLPSVILVRGLAAAAFFGTQVYIPYLLTDRYDFTPTLAGLSLTGGALAWSAAATVQGRMGTRLSSVVAVRIGTGLVVAGILLALVSAVLHMHALAIVAAWIVAGTGMGLMSPRTSALTLEMSTPENQGFNSSAMTVADSFSSALSLAVTGVLFATAASAAAVADPFVVVFAFAGAVAVAAAVLSPRLAPRAHGDAAREVAAP</sequence>
<comment type="caution">
    <text evidence="7">The sequence shown here is derived from an EMBL/GenBank/DDBJ whole genome shotgun (WGS) entry which is preliminary data.</text>
</comment>
<feature type="transmembrane region" description="Helical" evidence="5">
    <location>
        <begin position="23"/>
        <end position="48"/>
    </location>
</feature>
<dbReference type="InterPro" id="IPR036259">
    <property type="entry name" value="MFS_trans_sf"/>
</dbReference>
<protein>
    <submittedName>
        <fullName evidence="7">MFS family permease</fullName>
    </submittedName>
</protein>
<dbReference type="RefSeq" id="WP_373426229.1">
    <property type="nucleotide sequence ID" value="NZ_JAUSXV010000001.1"/>
</dbReference>
<evidence type="ECO:0000256" key="2">
    <source>
        <dbReference type="ARBA" id="ARBA00022692"/>
    </source>
</evidence>
<name>A0AAW8EW55_9MICO</name>
<dbReference type="Gene3D" id="1.20.1250.20">
    <property type="entry name" value="MFS general substrate transporter like domains"/>
    <property type="match status" value="1"/>
</dbReference>
<dbReference type="Proteomes" id="UP001244427">
    <property type="component" value="Unassembled WGS sequence"/>
</dbReference>
<evidence type="ECO:0000256" key="4">
    <source>
        <dbReference type="ARBA" id="ARBA00023136"/>
    </source>
</evidence>
<keyword evidence="4 5" id="KW-0472">Membrane</keyword>
<dbReference type="PANTHER" id="PTHR23501">
    <property type="entry name" value="MAJOR FACILITATOR SUPERFAMILY"/>
    <property type="match status" value="1"/>
</dbReference>
<feature type="transmembrane region" description="Helical" evidence="5">
    <location>
        <begin position="148"/>
        <end position="171"/>
    </location>
</feature>
<dbReference type="AlphaFoldDB" id="A0AAW8EW55"/>
<feature type="transmembrane region" description="Helical" evidence="5">
    <location>
        <begin position="435"/>
        <end position="452"/>
    </location>
</feature>
<keyword evidence="3 5" id="KW-1133">Transmembrane helix</keyword>
<dbReference type="EMBL" id="JAUSXV010000001">
    <property type="protein sequence ID" value="MDQ0646441.1"/>
    <property type="molecule type" value="Genomic_DNA"/>
</dbReference>
<dbReference type="InterPro" id="IPR020846">
    <property type="entry name" value="MFS_dom"/>
</dbReference>
<feature type="transmembrane region" description="Helical" evidence="5">
    <location>
        <begin position="272"/>
        <end position="294"/>
    </location>
</feature>
<dbReference type="Gene3D" id="1.20.1720.10">
    <property type="entry name" value="Multidrug resistance protein D"/>
    <property type="match status" value="1"/>
</dbReference>
<dbReference type="SUPFAM" id="SSF103473">
    <property type="entry name" value="MFS general substrate transporter"/>
    <property type="match status" value="1"/>
</dbReference>
<feature type="transmembrane region" description="Helical" evidence="5">
    <location>
        <begin position="243"/>
        <end position="260"/>
    </location>
</feature>
<dbReference type="Pfam" id="PF07690">
    <property type="entry name" value="MFS_1"/>
    <property type="match status" value="1"/>
</dbReference>
<dbReference type="PROSITE" id="PS50850">
    <property type="entry name" value="MFS"/>
    <property type="match status" value="1"/>
</dbReference>
<feature type="transmembrane region" description="Helical" evidence="5">
    <location>
        <begin position="60"/>
        <end position="80"/>
    </location>
</feature>
<feature type="transmembrane region" description="Helical" evidence="5">
    <location>
        <begin position="211"/>
        <end position="231"/>
    </location>
</feature>
<feature type="transmembrane region" description="Helical" evidence="5">
    <location>
        <begin position="92"/>
        <end position="109"/>
    </location>
</feature>
<dbReference type="GO" id="GO:0005886">
    <property type="term" value="C:plasma membrane"/>
    <property type="evidence" value="ECO:0007669"/>
    <property type="project" value="UniProtKB-SubCell"/>
</dbReference>
<feature type="transmembrane region" description="Helical" evidence="5">
    <location>
        <begin position="409"/>
        <end position="429"/>
    </location>
</feature>
<keyword evidence="2 5" id="KW-0812">Transmembrane</keyword>
<feature type="transmembrane region" description="Helical" evidence="5">
    <location>
        <begin position="360"/>
        <end position="380"/>
    </location>
</feature>
<evidence type="ECO:0000259" key="6">
    <source>
        <dbReference type="PROSITE" id="PS50850"/>
    </source>
</evidence>
<feature type="transmembrane region" description="Helical" evidence="5">
    <location>
        <begin position="336"/>
        <end position="354"/>
    </location>
</feature>
<evidence type="ECO:0000313" key="8">
    <source>
        <dbReference type="Proteomes" id="UP001244427"/>
    </source>
</evidence>
<evidence type="ECO:0000256" key="5">
    <source>
        <dbReference type="SAM" id="Phobius"/>
    </source>
</evidence>
<comment type="subcellular location">
    <subcellularLocation>
        <location evidence="1">Cell membrane</location>
        <topology evidence="1">Multi-pass membrane protein</topology>
    </subcellularLocation>
</comment>
<accession>A0AAW8EW55</accession>
<feature type="transmembrane region" description="Helical" evidence="5">
    <location>
        <begin position="121"/>
        <end position="141"/>
    </location>
</feature>
<dbReference type="PRINTS" id="PR01036">
    <property type="entry name" value="TCRTETB"/>
</dbReference>
<evidence type="ECO:0000256" key="1">
    <source>
        <dbReference type="ARBA" id="ARBA00004651"/>
    </source>
</evidence>
<dbReference type="InterPro" id="IPR011701">
    <property type="entry name" value="MFS"/>
</dbReference>
<feature type="domain" description="Major facilitator superfamily (MFS) profile" evidence="6">
    <location>
        <begin position="26"/>
        <end position="461"/>
    </location>
</feature>
<evidence type="ECO:0000313" key="7">
    <source>
        <dbReference type="EMBL" id="MDQ0646441.1"/>
    </source>
</evidence>